<dbReference type="CDD" id="cd05233">
    <property type="entry name" value="SDR_c"/>
    <property type="match status" value="1"/>
</dbReference>
<dbReference type="GO" id="GO:0016020">
    <property type="term" value="C:membrane"/>
    <property type="evidence" value="ECO:0007669"/>
    <property type="project" value="TreeGrafter"/>
</dbReference>
<dbReference type="RefSeq" id="WP_089478587.1">
    <property type="nucleotide sequence ID" value="NZ_MUGS01000006.1"/>
</dbReference>
<evidence type="ECO:0000313" key="6">
    <source>
        <dbReference type="Proteomes" id="UP000214684"/>
    </source>
</evidence>
<dbReference type="Gene3D" id="3.40.50.720">
    <property type="entry name" value="NAD(P)-binding Rossmann-like Domain"/>
    <property type="match status" value="1"/>
</dbReference>
<feature type="domain" description="Ketoreductase" evidence="4">
    <location>
        <begin position="7"/>
        <end position="173"/>
    </location>
</feature>
<evidence type="ECO:0000256" key="2">
    <source>
        <dbReference type="ARBA" id="ARBA00023002"/>
    </source>
</evidence>
<dbReference type="FunFam" id="3.40.50.720:FF:000084">
    <property type="entry name" value="Short-chain dehydrogenase reductase"/>
    <property type="match status" value="1"/>
</dbReference>
<organism evidence="5 6">
    <name type="scientific">Flavobacterium araucananum</name>
    <dbReference type="NCBI Taxonomy" id="946678"/>
    <lineage>
        <taxon>Bacteria</taxon>
        <taxon>Pseudomonadati</taxon>
        <taxon>Bacteroidota</taxon>
        <taxon>Flavobacteriia</taxon>
        <taxon>Flavobacteriales</taxon>
        <taxon>Flavobacteriaceae</taxon>
        <taxon>Flavobacterium</taxon>
    </lineage>
</organism>
<gene>
    <name evidence="5" type="ORF">B0A64_05820</name>
</gene>
<dbReference type="PRINTS" id="PR00080">
    <property type="entry name" value="SDRFAMILY"/>
</dbReference>
<comment type="caution">
    <text evidence="5">The sequence shown here is derived from an EMBL/GenBank/DDBJ whole genome shotgun (WGS) entry which is preliminary data.</text>
</comment>
<accession>A0A227PEC7</accession>
<dbReference type="EMBL" id="MUGS01000006">
    <property type="protein sequence ID" value="OXG08281.1"/>
    <property type="molecule type" value="Genomic_DNA"/>
</dbReference>
<protein>
    <submittedName>
        <fullName evidence="5">3-ketoacyl-ACP reductase</fullName>
    </submittedName>
</protein>
<keyword evidence="2" id="KW-0560">Oxidoreductase</keyword>
<dbReference type="PIRSF" id="PIRSF000126">
    <property type="entry name" value="11-beta-HSD1"/>
    <property type="match status" value="1"/>
</dbReference>
<dbReference type="InterPro" id="IPR036291">
    <property type="entry name" value="NAD(P)-bd_dom_sf"/>
</dbReference>
<dbReference type="GO" id="GO:0016491">
    <property type="term" value="F:oxidoreductase activity"/>
    <property type="evidence" value="ECO:0007669"/>
    <property type="project" value="UniProtKB-KW"/>
</dbReference>
<dbReference type="InterPro" id="IPR002347">
    <property type="entry name" value="SDR_fam"/>
</dbReference>
<name>A0A227PEC7_9FLAO</name>
<dbReference type="AlphaFoldDB" id="A0A227PEC7"/>
<comment type="similarity">
    <text evidence="1 3">Belongs to the short-chain dehydrogenases/reductases (SDR) family.</text>
</comment>
<dbReference type="InterPro" id="IPR020904">
    <property type="entry name" value="Sc_DH/Rdtase_CS"/>
</dbReference>
<dbReference type="InterPro" id="IPR057326">
    <property type="entry name" value="KR_dom"/>
</dbReference>
<evidence type="ECO:0000259" key="4">
    <source>
        <dbReference type="SMART" id="SM00822"/>
    </source>
</evidence>
<sequence>MTDLKNKNALITGAGKGIGKAIALALAKEGVNVILVSRTQADIDQLAIETAALGVKSLALSADVSDINSINSAVDKALAEFKTIDILINNAGIAAFGNFLELEPTAWEKIIQVNLMGTYYTTRAILPNMIERKTGDIINISSTAGLNGNALTSAYSASKFAVLGLTDSLMQEVRKYNIRVTALTPSTVATDLALDLKLTDGNPDKVMQSEDVAELIIAQLKLSRRVFIKNSSIWSTNP</sequence>
<proteinExistence type="inferred from homology"/>
<dbReference type="Proteomes" id="UP000214684">
    <property type="component" value="Unassembled WGS sequence"/>
</dbReference>
<evidence type="ECO:0000256" key="1">
    <source>
        <dbReference type="ARBA" id="ARBA00006484"/>
    </source>
</evidence>
<reference evidence="5 6" key="1">
    <citation type="submission" date="2016-11" db="EMBL/GenBank/DDBJ databases">
        <title>Whole genomes of Flavobacteriaceae.</title>
        <authorList>
            <person name="Stine C."/>
            <person name="Li C."/>
            <person name="Tadesse D."/>
        </authorList>
    </citation>
    <scope>NUCLEOTIDE SEQUENCE [LARGE SCALE GENOMIC DNA]</scope>
    <source>
        <strain evidence="5 6">DSM 24704</strain>
    </source>
</reference>
<dbReference type="SUPFAM" id="SSF51735">
    <property type="entry name" value="NAD(P)-binding Rossmann-fold domains"/>
    <property type="match status" value="1"/>
</dbReference>
<dbReference type="SMART" id="SM00822">
    <property type="entry name" value="PKS_KR"/>
    <property type="match status" value="1"/>
</dbReference>
<dbReference type="PROSITE" id="PS00061">
    <property type="entry name" value="ADH_SHORT"/>
    <property type="match status" value="1"/>
</dbReference>
<keyword evidence="6" id="KW-1185">Reference proteome</keyword>
<dbReference type="Pfam" id="PF00106">
    <property type="entry name" value="adh_short"/>
    <property type="match status" value="1"/>
</dbReference>
<dbReference type="NCBIfam" id="NF005806">
    <property type="entry name" value="PRK07666.1"/>
    <property type="match status" value="1"/>
</dbReference>
<dbReference type="OrthoDB" id="9775296at2"/>
<evidence type="ECO:0000256" key="3">
    <source>
        <dbReference type="RuleBase" id="RU000363"/>
    </source>
</evidence>
<dbReference type="PRINTS" id="PR00081">
    <property type="entry name" value="GDHRDH"/>
</dbReference>
<evidence type="ECO:0000313" key="5">
    <source>
        <dbReference type="EMBL" id="OXG08281.1"/>
    </source>
</evidence>
<dbReference type="PANTHER" id="PTHR44196:SF1">
    <property type="entry name" value="DEHYDROGENASE_REDUCTASE SDR FAMILY MEMBER 7B"/>
    <property type="match status" value="1"/>
</dbReference>
<dbReference type="PANTHER" id="PTHR44196">
    <property type="entry name" value="DEHYDROGENASE/REDUCTASE SDR FAMILY MEMBER 7B"/>
    <property type="match status" value="1"/>
</dbReference>